<dbReference type="GO" id="GO:0016810">
    <property type="term" value="F:hydrolase activity, acting on carbon-nitrogen (but not peptide) bonds"/>
    <property type="evidence" value="ECO:0007669"/>
    <property type="project" value="InterPro"/>
</dbReference>
<accession>A0A4S3J9P0</accession>
<dbReference type="Gene3D" id="2.30.40.10">
    <property type="entry name" value="Urease, subunit C, domain 1"/>
    <property type="match status" value="1"/>
</dbReference>
<comment type="caution">
    <text evidence="1">The sequence shown here is derived from an EMBL/GenBank/DDBJ whole genome shotgun (WGS) entry which is preliminary data.</text>
</comment>
<proteinExistence type="predicted"/>
<dbReference type="STRING" id="1220188.A0A4S3J9P0"/>
<name>A0A4S3J9P0_9EURO</name>
<keyword evidence="2" id="KW-1185">Reference proteome</keyword>
<evidence type="ECO:0000313" key="2">
    <source>
        <dbReference type="Proteomes" id="UP000308092"/>
    </source>
</evidence>
<protein>
    <submittedName>
        <fullName evidence="1">Uncharacterized protein</fullName>
    </submittedName>
</protein>
<dbReference type="SUPFAM" id="SSF51338">
    <property type="entry name" value="Composite domain of metallo-dependent hydrolases"/>
    <property type="match status" value="1"/>
</dbReference>
<evidence type="ECO:0000313" key="1">
    <source>
        <dbReference type="EMBL" id="THC91730.1"/>
    </source>
</evidence>
<gene>
    <name evidence="1" type="ORF">EYZ11_008804</name>
</gene>
<dbReference type="AlphaFoldDB" id="A0A4S3J9P0"/>
<organism evidence="1 2">
    <name type="scientific">Aspergillus tanneri</name>
    <dbReference type="NCBI Taxonomy" id="1220188"/>
    <lineage>
        <taxon>Eukaryota</taxon>
        <taxon>Fungi</taxon>
        <taxon>Dikarya</taxon>
        <taxon>Ascomycota</taxon>
        <taxon>Pezizomycotina</taxon>
        <taxon>Eurotiomycetes</taxon>
        <taxon>Eurotiomycetidae</taxon>
        <taxon>Eurotiales</taxon>
        <taxon>Aspergillaceae</taxon>
        <taxon>Aspergillus</taxon>
        <taxon>Aspergillus subgen. Circumdati</taxon>
    </lineage>
</organism>
<dbReference type="VEuPathDB" id="FungiDB:EYZ11_008804"/>
<dbReference type="EMBL" id="SOSA01000389">
    <property type="protein sequence ID" value="THC91730.1"/>
    <property type="molecule type" value="Genomic_DNA"/>
</dbReference>
<reference evidence="1 2" key="1">
    <citation type="submission" date="2019-03" db="EMBL/GenBank/DDBJ databases">
        <title>The genome sequence of a newly discovered highly antifungal drug resistant Aspergillus species, Aspergillus tanneri NIH 1004.</title>
        <authorList>
            <person name="Mounaud S."/>
            <person name="Singh I."/>
            <person name="Joardar V."/>
            <person name="Pakala S."/>
            <person name="Pakala S."/>
            <person name="Venepally P."/>
            <person name="Hoover J."/>
            <person name="Nierman W."/>
            <person name="Chung J."/>
            <person name="Losada L."/>
        </authorList>
    </citation>
    <scope>NUCLEOTIDE SEQUENCE [LARGE SCALE GENOMIC DNA]</scope>
    <source>
        <strain evidence="1 2">NIH1004</strain>
    </source>
</reference>
<dbReference type="InterPro" id="IPR011059">
    <property type="entry name" value="Metal-dep_hydrolase_composite"/>
</dbReference>
<dbReference type="Proteomes" id="UP000308092">
    <property type="component" value="Unassembled WGS sequence"/>
</dbReference>
<sequence length="102" mass="11454">MLYIHATIITVNPDRDIITDGAVLVRENRIKDIQKTSALLGRYPDEERNNLLSGEHGERLGYPFLRINESDIGASSSSLVTILMAFARSSRLAEYLTVITIY</sequence>